<dbReference type="AlphaFoldDB" id="A0A7J8LHX9"/>
<evidence type="ECO:0000313" key="2">
    <source>
        <dbReference type="EMBL" id="MBA0552065.1"/>
    </source>
</evidence>
<protein>
    <submittedName>
        <fullName evidence="2">Uncharacterized protein</fullName>
    </submittedName>
</protein>
<accession>A0A7J8LHX9</accession>
<proteinExistence type="predicted"/>
<comment type="caution">
    <text evidence="2">The sequence shown here is derived from an EMBL/GenBank/DDBJ whole genome shotgun (WGS) entry which is preliminary data.</text>
</comment>
<dbReference type="EMBL" id="JABEZX010000003">
    <property type="protein sequence ID" value="MBA0552065.1"/>
    <property type="molecule type" value="Genomic_DNA"/>
</dbReference>
<organism evidence="2 3">
    <name type="scientific">Gossypium lobatum</name>
    <dbReference type="NCBI Taxonomy" id="34289"/>
    <lineage>
        <taxon>Eukaryota</taxon>
        <taxon>Viridiplantae</taxon>
        <taxon>Streptophyta</taxon>
        <taxon>Embryophyta</taxon>
        <taxon>Tracheophyta</taxon>
        <taxon>Spermatophyta</taxon>
        <taxon>Magnoliopsida</taxon>
        <taxon>eudicotyledons</taxon>
        <taxon>Gunneridae</taxon>
        <taxon>Pentapetalae</taxon>
        <taxon>rosids</taxon>
        <taxon>malvids</taxon>
        <taxon>Malvales</taxon>
        <taxon>Malvaceae</taxon>
        <taxon>Malvoideae</taxon>
        <taxon>Gossypium</taxon>
    </lineage>
</organism>
<dbReference type="Proteomes" id="UP000593572">
    <property type="component" value="Unassembled WGS sequence"/>
</dbReference>
<evidence type="ECO:0000313" key="3">
    <source>
        <dbReference type="Proteomes" id="UP000593572"/>
    </source>
</evidence>
<evidence type="ECO:0000256" key="1">
    <source>
        <dbReference type="SAM" id="MobiDB-lite"/>
    </source>
</evidence>
<keyword evidence="3" id="KW-1185">Reference proteome</keyword>
<feature type="region of interest" description="Disordered" evidence="1">
    <location>
        <begin position="175"/>
        <end position="201"/>
    </location>
</feature>
<reference evidence="2 3" key="1">
    <citation type="journal article" date="2019" name="Genome Biol. Evol.">
        <title>Insights into the evolution of the New World diploid cottons (Gossypium, subgenus Houzingenia) based on genome sequencing.</title>
        <authorList>
            <person name="Grover C.E."/>
            <person name="Arick M.A. 2nd"/>
            <person name="Thrash A."/>
            <person name="Conover J.L."/>
            <person name="Sanders W.S."/>
            <person name="Peterson D.G."/>
            <person name="Frelichowski J.E."/>
            <person name="Scheffler J.A."/>
            <person name="Scheffler B.E."/>
            <person name="Wendel J.F."/>
        </authorList>
    </citation>
    <scope>NUCLEOTIDE SEQUENCE [LARGE SCALE GENOMIC DNA]</scope>
    <source>
        <strain evidence="2">157</strain>
        <tissue evidence="2">Leaf</tissue>
    </source>
</reference>
<name>A0A7J8LHX9_9ROSI</name>
<gene>
    <name evidence="2" type="ORF">Golob_022907</name>
</gene>
<sequence>MLLSHLSKCFALLSGMKRLERLYGVWLKIVTVRGNDVPFTLEEIWVFYDATLYEIEFLENTDLTFEVMDMESIIKYLTENRGEWNLLQDTGLPTNFNQAIMFPIAKMWMPFICTKITPTLNVSSYFVVWNSTGKKDMHWRKDTPKRYALENAYTKQRDDDYEAAFQPRYPMQNGPIIQSLGPMEGNNGEGEIAPSDDSDDD</sequence>